<protein>
    <recommendedName>
        <fullName evidence="4">Transmembrane protein</fullName>
    </recommendedName>
</protein>
<comment type="caution">
    <text evidence="2">The sequence shown here is derived from an EMBL/GenBank/DDBJ whole genome shotgun (WGS) entry which is preliminary data.</text>
</comment>
<evidence type="ECO:0000256" key="1">
    <source>
        <dbReference type="SAM" id="Phobius"/>
    </source>
</evidence>
<accession>A0ABY0IFV2</accession>
<gene>
    <name evidence="2" type="ORF">DAY19_06760</name>
</gene>
<evidence type="ECO:0000313" key="2">
    <source>
        <dbReference type="EMBL" id="RZF21380.1"/>
    </source>
</evidence>
<evidence type="ECO:0000313" key="3">
    <source>
        <dbReference type="Proteomes" id="UP000443582"/>
    </source>
</evidence>
<keyword evidence="3" id="KW-1185">Reference proteome</keyword>
<organism evidence="2 3">
    <name type="scientific">Halobacteriovorax vibrionivorans</name>
    <dbReference type="NCBI Taxonomy" id="2152716"/>
    <lineage>
        <taxon>Bacteria</taxon>
        <taxon>Pseudomonadati</taxon>
        <taxon>Bdellovibrionota</taxon>
        <taxon>Bacteriovoracia</taxon>
        <taxon>Bacteriovoracales</taxon>
        <taxon>Halobacteriovoraceae</taxon>
        <taxon>Halobacteriovorax</taxon>
    </lineage>
</organism>
<proteinExistence type="predicted"/>
<feature type="transmembrane region" description="Helical" evidence="1">
    <location>
        <begin position="36"/>
        <end position="61"/>
    </location>
</feature>
<name>A0ABY0IFV2_9BACT</name>
<keyword evidence="1" id="KW-0472">Membrane</keyword>
<dbReference type="Proteomes" id="UP000443582">
    <property type="component" value="Unassembled WGS sequence"/>
</dbReference>
<dbReference type="EMBL" id="QDKL01000002">
    <property type="protein sequence ID" value="RZF21380.1"/>
    <property type="molecule type" value="Genomic_DNA"/>
</dbReference>
<sequence length="63" mass="6839">MPSISRIIGEIECLKDEQCKQNNYSTFWVGLGWVGLGWVGLGWVGLGWVGLGWVGLGWVGLGC</sequence>
<evidence type="ECO:0008006" key="4">
    <source>
        <dbReference type="Google" id="ProtNLM"/>
    </source>
</evidence>
<keyword evidence="1" id="KW-1133">Transmembrane helix</keyword>
<keyword evidence="1" id="KW-0812">Transmembrane</keyword>
<reference evidence="3" key="1">
    <citation type="journal article" date="2019" name="Int. J. Syst. Evol. Microbiol.">
        <title>Halobacteriovorax valvorus sp. nov., a novel prokaryotic predator isolated from coastal seawater of China.</title>
        <authorList>
            <person name="Chen M.-X."/>
        </authorList>
    </citation>
    <scope>NUCLEOTIDE SEQUENCE [LARGE SCALE GENOMIC DNA]</scope>
    <source>
        <strain evidence="3">BL9</strain>
    </source>
</reference>